<evidence type="ECO:0000256" key="3">
    <source>
        <dbReference type="ARBA" id="ARBA00022553"/>
    </source>
</evidence>
<feature type="domain" description="Torsin-1A-interacting protein 1/2 AAA+ activator" evidence="15">
    <location>
        <begin position="404"/>
        <end position="630"/>
    </location>
</feature>
<feature type="region of interest" description="Disordered" evidence="14">
    <location>
        <begin position="102"/>
        <end position="295"/>
    </location>
</feature>
<dbReference type="Pfam" id="PF20443">
    <property type="entry name" value="LAP1_N"/>
    <property type="match status" value="1"/>
</dbReference>
<feature type="compositionally biased region" description="Basic and acidic residues" evidence="14">
    <location>
        <begin position="279"/>
        <end position="293"/>
    </location>
</feature>
<dbReference type="PANTHER" id="PTHR18843">
    <property type="entry name" value="TORSIN-1A-INTERACTING PROTEIN"/>
    <property type="match status" value="1"/>
</dbReference>
<keyword evidence="7" id="KW-0175">Coiled coil</keyword>
<protein>
    <recommendedName>
        <fullName evidence="13">Torsin-1A-interacting protein 1</fullName>
    </recommendedName>
</protein>
<feature type="compositionally biased region" description="Polar residues" evidence="14">
    <location>
        <begin position="162"/>
        <end position="184"/>
    </location>
</feature>
<dbReference type="OrthoDB" id="6258998at2759"/>
<dbReference type="Gene3D" id="3.40.50.12190">
    <property type="match status" value="1"/>
</dbReference>
<dbReference type="InterPro" id="IPR046753">
    <property type="entry name" value="TOIP1/2_C"/>
</dbReference>
<feature type="compositionally biased region" description="Acidic residues" evidence="14">
    <location>
        <begin position="231"/>
        <end position="242"/>
    </location>
</feature>
<dbReference type="Pfam" id="PF05609">
    <property type="entry name" value="LAP1_C"/>
    <property type="match status" value="1"/>
</dbReference>
<proteinExistence type="evidence at transcript level"/>
<keyword evidence="5" id="KW-0832">Ubl conjugation</keyword>
<name>K9IZ19_DESRO</name>
<evidence type="ECO:0000313" key="17">
    <source>
        <dbReference type="EMBL" id="JAA48541.1"/>
    </source>
</evidence>
<evidence type="ECO:0000256" key="5">
    <source>
        <dbReference type="ARBA" id="ARBA00022843"/>
    </source>
</evidence>
<comment type="similarity">
    <text evidence="1">Belongs to the TOR1AIP family.</text>
</comment>
<dbReference type="GO" id="GO:0001671">
    <property type="term" value="F:ATPase activator activity"/>
    <property type="evidence" value="ECO:0007669"/>
    <property type="project" value="InterPro"/>
</dbReference>
<feature type="compositionally biased region" description="Polar residues" evidence="14">
    <location>
        <begin position="247"/>
        <end position="276"/>
    </location>
</feature>
<keyword evidence="10" id="KW-0539">Nucleus</keyword>
<dbReference type="PANTHER" id="PTHR18843:SF6">
    <property type="entry name" value="TORSIN-1A-INTERACTING PROTEIN 1"/>
    <property type="match status" value="1"/>
</dbReference>
<comment type="function">
    <text evidence="11">Required for nuclear membrane integrity. Induces TOR1A and TOR1B ATPase activity and is required for their location on the nuclear membrane. Binds to A- and B-type lamins. Possible role in membrane attachment and assembly of the nuclear lamina.</text>
</comment>
<reference evidence="17" key="1">
    <citation type="submission" date="2012-11" db="EMBL/GenBank/DDBJ databases">
        <title>The Vampirome: Transcriptome and Proteome Analysis of the Submandibular and Accessory Glands of the Vampire Bat and Vector of Human Rabies, Desmodus rotundus.</title>
        <authorList>
            <person name="Francischetti I.M.B."/>
            <person name="Assumpcao T.C.F."/>
            <person name="Ma D."/>
            <person name="Vicente E.C."/>
            <person name="Ribeiro J.M.C."/>
        </authorList>
    </citation>
    <scope>NUCLEOTIDE SEQUENCE</scope>
    <source>
        <tissue evidence="17">Salivary gland</tissue>
    </source>
</reference>
<organism evidence="17">
    <name type="scientific">Desmodus rotundus</name>
    <name type="common">Vampire bat</name>
    <dbReference type="NCBI Taxonomy" id="9430"/>
    <lineage>
        <taxon>Eukaryota</taxon>
        <taxon>Metazoa</taxon>
        <taxon>Chordata</taxon>
        <taxon>Craniata</taxon>
        <taxon>Vertebrata</taxon>
        <taxon>Euteleostomi</taxon>
        <taxon>Mammalia</taxon>
        <taxon>Eutheria</taxon>
        <taxon>Laurasiatheria</taxon>
        <taxon>Chiroptera</taxon>
        <taxon>Yangochiroptera</taxon>
        <taxon>Phyllostomidae</taxon>
        <taxon>Desmodontinae</taxon>
        <taxon>Desmodus</taxon>
    </lineage>
</organism>
<feature type="compositionally biased region" description="Polar residues" evidence="14">
    <location>
        <begin position="353"/>
        <end position="362"/>
    </location>
</feature>
<keyword evidence="8" id="KW-0472">Membrane</keyword>
<feature type="domain" description="Torsin-1A-interacting protein 1/2 N-terminal" evidence="16">
    <location>
        <begin position="146"/>
        <end position="391"/>
    </location>
</feature>
<dbReference type="GeneID" id="112298062"/>
<evidence type="ECO:0000256" key="14">
    <source>
        <dbReference type="SAM" id="MobiDB-lite"/>
    </source>
</evidence>
<dbReference type="EMBL" id="GABZ01004984">
    <property type="protein sequence ID" value="JAA48541.1"/>
    <property type="molecule type" value="mRNA"/>
</dbReference>
<feature type="region of interest" description="Disordered" evidence="14">
    <location>
        <begin position="353"/>
        <end position="375"/>
    </location>
</feature>
<dbReference type="InterPro" id="IPR008662">
    <property type="entry name" value="TOIP1/2"/>
</dbReference>
<dbReference type="InterPro" id="IPR038599">
    <property type="entry name" value="LAP1C-like_C_sf"/>
</dbReference>
<evidence type="ECO:0000256" key="10">
    <source>
        <dbReference type="ARBA" id="ARBA00023242"/>
    </source>
</evidence>
<keyword evidence="2" id="KW-1017">Isopeptide bond</keyword>
<evidence type="ECO:0000256" key="6">
    <source>
        <dbReference type="ARBA" id="ARBA00022989"/>
    </source>
</evidence>
<dbReference type="GO" id="GO:0071763">
    <property type="term" value="P:nuclear membrane organization"/>
    <property type="evidence" value="ECO:0007669"/>
    <property type="project" value="TreeGrafter"/>
</dbReference>
<sequence length="630" mass="70944">MAGEGRRAETVIGWAMYVTPRPPLREGRRQLAPQNGGGSDAPAYGVTSPWRHGRREVRFSEEPPEVYGGLEPQVAKVKSPMGKRVQMEEFRPQSVKEEVRESAYNLRSRQRRQSRLQEAGEMKTRRAALLEQQTSQQPLQQPSPVMARRGLRDSHSSEENEPSLQTVLSQTVSKKTMTRTQETPVMSEDISSLCRPSLRSARSDAAYQTNGNTEKSELEATSVQQKSSFSEEGDTEEEDGDSYDSTRTTVKVSSTDSLASRDQTSSSGQHSESLWQSPRKREEGGERNIDAREKHRLVVPTPGLGIGDRTHNLCRDFTALDKQHSVLSSGYQKSSLEWIERPPQIRTRIQSNSIQKSKLGNQPPSPFSQHVGRQPKNAPVKTKWWWWLVLVPVLAFGGWRYATTPEVETAAVQEFQNQMRQLMDKYQGQDEKLWKRSLTFLEKHLNSSQPRPQPAILLLTAARDAEAALKCLSEQIADAYSSYRSVPAIRIDGTGRAAQDSDAVKLEMDEELSSGFQNGHNAAVVHRFESLPAGSTLIFYKYCDHENAAFKDVALVLTVLLEEETLKASLSLKEIEEKVRDFLKVKFTDSNTPNSYKHMDLDKLSGLWSRISHLVLPVQPENALRRGICL</sequence>
<evidence type="ECO:0000256" key="12">
    <source>
        <dbReference type="ARBA" id="ARBA00037876"/>
    </source>
</evidence>
<dbReference type="AlphaFoldDB" id="K9IZ19"/>
<keyword evidence="3" id="KW-0597">Phosphoprotein</keyword>
<dbReference type="RefSeq" id="XP_024408740.2">
    <property type="nucleotide sequence ID" value="XM_024552972.4"/>
</dbReference>
<evidence type="ECO:0000256" key="7">
    <source>
        <dbReference type="ARBA" id="ARBA00023054"/>
    </source>
</evidence>
<evidence type="ECO:0000256" key="2">
    <source>
        <dbReference type="ARBA" id="ARBA00022499"/>
    </source>
</evidence>
<evidence type="ECO:0000256" key="1">
    <source>
        <dbReference type="ARBA" id="ARBA00007860"/>
    </source>
</evidence>
<keyword evidence="4" id="KW-0812">Transmembrane</keyword>
<feature type="compositionally biased region" description="Polar residues" evidence="14">
    <location>
        <begin position="206"/>
        <end position="226"/>
    </location>
</feature>
<feature type="compositionally biased region" description="Low complexity" evidence="14">
    <location>
        <begin position="129"/>
        <end position="144"/>
    </location>
</feature>
<evidence type="ECO:0000256" key="9">
    <source>
        <dbReference type="ARBA" id="ARBA00023180"/>
    </source>
</evidence>
<feature type="region of interest" description="Disordered" evidence="14">
    <location>
        <begin position="22"/>
        <end position="52"/>
    </location>
</feature>
<dbReference type="InterPro" id="IPR046754">
    <property type="entry name" value="TOIP1/2_N"/>
</dbReference>
<accession>K9IZ19</accession>
<comment type="subcellular location">
    <subcellularLocation>
        <location evidence="12">Nucleus inner membrane</location>
        <topology evidence="12">Single-pass membrane protein</topology>
    </subcellularLocation>
</comment>
<dbReference type="KEGG" id="dro:112298062"/>
<evidence type="ECO:0000256" key="4">
    <source>
        <dbReference type="ARBA" id="ARBA00022692"/>
    </source>
</evidence>
<evidence type="ECO:0000259" key="15">
    <source>
        <dbReference type="Pfam" id="PF05609"/>
    </source>
</evidence>
<dbReference type="CTD" id="26092"/>
<dbReference type="GO" id="GO:0005637">
    <property type="term" value="C:nuclear inner membrane"/>
    <property type="evidence" value="ECO:0007669"/>
    <property type="project" value="UniProtKB-SubCell"/>
</dbReference>
<evidence type="ECO:0000256" key="11">
    <source>
        <dbReference type="ARBA" id="ARBA00037580"/>
    </source>
</evidence>
<keyword evidence="6" id="KW-1133">Transmembrane helix</keyword>
<dbReference type="FunFam" id="3.40.50.12190:FF:000001">
    <property type="entry name" value="torsin-1A-interacting protein 1 isoform X1"/>
    <property type="match status" value="1"/>
</dbReference>
<keyword evidence="9" id="KW-0325">Glycoprotein</keyword>
<evidence type="ECO:0000259" key="16">
    <source>
        <dbReference type="Pfam" id="PF20443"/>
    </source>
</evidence>
<evidence type="ECO:0000256" key="8">
    <source>
        <dbReference type="ARBA" id="ARBA00023136"/>
    </source>
</evidence>
<evidence type="ECO:0000256" key="13">
    <source>
        <dbReference type="ARBA" id="ARBA00040724"/>
    </source>
</evidence>